<dbReference type="Gene3D" id="3.40.50.300">
    <property type="entry name" value="P-loop containing nucleotide triphosphate hydrolases"/>
    <property type="match status" value="1"/>
</dbReference>
<proteinExistence type="inferred from homology"/>
<feature type="region of interest" description="Disordered" evidence="7">
    <location>
        <begin position="245"/>
        <end position="337"/>
    </location>
</feature>
<sequence>MEFRLLGAVSVDTEDGELPLGPAKRRSVLAALLLRPNTTVPVDHLIDALWAERPPAHAKTVVQGHISRLRALLSAGRADAYGVELATRGAAYVLRMPETLLDAYRFEELAGLARQQKHPSDSILMLHEALALWHGPPLNGAVSGPPLEAAAQALEEARLTAVQDLARAHGKLGEHDRAVAVLRAEAAAHPLREPLSAALVLALYRAGRQSEALDHYHRTRRLLADELGVDPGPELAGAYARVLSADRNDRNDRDHRGGQPGRAPHTPSGDRAAPSSPAVLSGPGPDPGSAPHPPAPAPSSAPSSAPVEGREGPAGAPAGPGTSGDDSAAALPSRAPDLLPRASGTVLGRSAELAALGRAAAGESAVCLVTGPTGVGKTTLAVHWAHRARGSFPDGRLFADLRGFSTTGEATASDVLHEFLTALGVAPRHVPESVNAAAALYRSLTADRRVLVVLDNARSSEQVRPLLPGGPGCVTVVTSRQRLDGLVATDCARPLPLGMLGPDDATALLRAALGEERVAAEPEAARRLAVLCDGLPLALRIIAARLATRPQWTLRAMADELADEQRRLKLLSAEDTGVEAALRLSVQQLPPSAGVMFRRLGLHTGPDLDRYAAAALAGCTPGRAGDALEQLAAAHLVEDSAPGRWTLHDLVRLYARSLADESDREGLLRLLDHYLCTALAAAAAAEPGSQPCCTLPPDAHRPTVAPDFPDRARAMAWYTTERANLTGAVSAAARAGLADRAWRIALLLWPMVVQRARDGWTPVLRHALDAAVSLGDPDAESRACTLLGWVLTEEGRTDEALELLDRAPDRAAAAGDTEGRALALVNLGCARESRGEADEAVRCWTQAAEAARGAGLAQTGMLALHHLARHCLETAGAPQEALDHCDLALGLVPAGQAEARRVLLMTTRGRALLALGRPGEALEQLSAALETAERTHFRDGAVPVLDGLAEAARALGRTDEAEAYAERHRRALAGTATGTATGTAAGGG</sequence>
<evidence type="ECO:0000256" key="2">
    <source>
        <dbReference type="ARBA" id="ARBA00023012"/>
    </source>
</evidence>
<name>A0ABN3L0D4_9ACTN</name>
<evidence type="ECO:0000259" key="8">
    <source>
        <dbReference type="PROSITE" id="PS51755"/>
    </source>
</evidence>
<dbReference type="SUPFAM" id="SSF52540">
    <property type="entry name" value="P-loop containing nucleoside triphosphate hydrolases"/>
    <property type="match status" value="1"/>
</dbReference>
<dbReference type="PRINTS" id="PR00364">
    <property type="entry name" value="DISEASERSIST"/>
</dbReference>
<dbReference type="InterPro" id="IPR016032">
    <property type="entry name" value="Sig_transdc_resp-reg_C-effctor"/>
</dbReference>
<dbReference type="Pfam" id="PF13401">
    <property type="entry name" value="AAA_22"/>
    <property type="match status" value="1"/>
</dbReference>
<comment type="similarity">
    <text evidence="1">Belongs to the AfsR/DnrI/RedD regulatory family.</text>
</comment>
<dbReference type="InterPro" id="IPR019734">
    <property type="entry name" value="TPR_rpt"/>
</dbReference>
<accession>A0ABN3L0D4</accession>
<dbReference type="Gene3D" id="1.10.10.10">
    <property type="entry name" value="Winged helix-like DNA-binding domain superfamily/Winged helix DNA-binding domain"/>
    <property type="match status" value="1"/>
</dbReference>
<dbReference type="InterPro" id="IPR036388">
    <property type="entry name" value="WH-like_DNA-bd_sf"/>
</dbReference>
<keyword evidence="3" id="KW-0805">Transcription regulation</keyword>
<dbReference type="Gene3D" id="1.10.8.430">
    <property type="entry name" value="Helical domain of apoptotic protease-activating factors"/>
    <property type="match status" value="1"/>
</dbReference>
<dbReference type="InterPro" id="IPR011990">
    <property type="entry name" value="TPR-like_helical_dom_sf"/>
</dbReference>
<dbReference type="EMBL" id="BAAATA010000004">
    <property type="protein sequence ID" value="GAA2475500.1"/>
    <property type="molecule type" value="Genomic_DNA"/>
</dbReference>
<dbReference type="SUPFAM" id="SSF48452">
    <property type="entry name" value="TPR-like"/>
    <property type="match status" value="2"/>
</dbReference>
<dbReference type="Gene3D" id="1.25.40.10">
    <property type="entry name" value="Tetratricopeptide repeat domain"/>
    <property type="match status" value="2"/>
</dbReference>
<dbReference type="Pfam" id="PF13424">
    <property type="entry name" value="TPR_12"/>
    <property type="match status" value="1"/>
</dbReference>
<dbReference type="SMART" id="SM00028">
    <property type="entry name" value="TPR"/>
    <property type="match status" value="4"/>
</dbReference>
<gene>
    <name evidence="9" type="ORF">GCM10010406_09500</name>
</gene>
<feature type="compositionally biased region" description="Basic and acidic residues" evidence="7">
    <location>
        <begin position="245"/>
        <end position="257"/>
    </location>
</feature>
<dbReference type="SUPFAM" id="SSF46894">
    <property type="entry name" value="C-terminal effector domain of the bipartite response regulators"/>
    <property type="match status" value="1"/>
</dbReference>
<dbReference type="Proteomes" id="UP001501358">
    <property type="component" value="Unassembled WGS sequence"/>
</dbReference>
<evidence type="ECO:0000256" key="5">
    <source>
        <dbReference type="ARBA" id="ARBA00023163"/>
    </source>
</evidence>
<evidence type="ECO:0000256" key="4">
    <source>
        <dbReference type="ARBA" id="ARBA00023125"/>
    </source>
</evidence>
<keyword evidence="2" id="KW-0902">Two-component regulatory system</keyword>
<dbReference type="InterPro" id="IPR027417">
    <property type="entry name" value="P-loop_NTPase"/>
</dbReference>
<dbReference type="InterPro" id="IPR042197">
    <property type="entry name" value="Apaf_helical"/>
</dbReference>
<dbReference type="SMART" id="SM00862">
    <property type="entry name" value="Trans_reg_C"/>
    <property type="match status" value="1"/>
</dbReference>
<organism evidence="9 10">
    <name type="scientific">Streptomyces thermolineatus</name>
    <dbReference type="NCBI Taxonomy" id="44033"/>
    <lineage>
        <taxon>Bacteria</taxon>
        <taxon>Bacillati</taxon>
        <taxon>Actinomycetota</taxon>
        <taxon>Actinomycetes</taxon>
        <taxon>Kitasatosporales</taxon>
        <taxon>Streptomycetaceae</taxon>
        <taxon>Streptomyces</taxon>
    </lineage>
</organism>
<evidence type="ECO:0000313" key="10">
    <source>
        <dbReference type="Proteomes" id="UP001501358"/>
    </source>
</evidence>
<evidence type="ECO:0000313" key="9">
    <source>
        <dbReference type="EMBL" id="GAA2475500.1"/>
    </source>
</evidence>
<keyword evidence="5" id="KW-0804">Transcription</keyword>
<dbReference type="InterPro" id="IPR049945">
    <property type="entry name" value="AAA_22"/>
</dbReference>
<feature type="compositionally biased region" description="Pro residues" evidence="7">
    <location>
        <begin position="284"/>
        <end position="299"/>
    </location>
</feature>
<reference evidence="9 10" key="1">
    <citation type="journal article" date="2019" name="Int. J. Syst. Evol. Microbiol.">
        <title>The Global Catalogue of Microorganisms (GCM) 10K type strain sequencing project: providing services to taxonomists for standard genome sequencing and annotation.</title>
        <authorList>
            <consortium name="The Broad Institute Genomics Platform"/>
            <consortium name="The Broad Institute Genome Sequencing Center for Infectious Disease"/>
            <person name="Wu L."/>
            <person name="Ma J."/>
        </authorList>
    </citation>
    <scope>NUCLEOTIDE SEQUENCE [LARGE SCALE GENOMIC DNA]</scope>
    <source>
        <strain evidence="9 10">JCM 6307</strain>
    </source>
</reference>
<dbReference type="CDD" id="cd15831">
    <property type="entry name" value="BTAD"/>
    <property type="match status" value="1"/>
</dbReference>
<evidence type="ECO:0000256" key="7">
    <source>
        <dbReference type="SAM" id="MobiDB-lite"/>
    </source>
</evidence>
<keyword evidence="10" id="KW-1185">Reference proteome</keyword>
<dbReference type="PROSITE" id="PS51755">
    <property type="entry name" value="OMPR_PHOB"/>
    <property type="match status" value="1"/>
</dbReference>
<protein>
    <recommendedName>
        <fullName evidence="8">OmpR/PhoB-type domain-containing protein</fullName>
    </recommendedName>
</protein>
<dbReference type="PANTHER" id="PTHR35807">
    <property type="entry name" value="TRANSCRIPTIONAL REGULATOR REDD-RELATED"/>
    <property type="match status" value="1"/>
</dbReference>
<dbReference type="Pfam" id="PF00486">
    <property type="entry name" value="Trans_reg_C"/>
    <property type="match status" value="1"/>
</dbReference>
<evidence type="ECO:0000256" key="6">
    <source>
        <dbReference type="PROSITE-ProRule" id="PRU01091"/>
    </source>
</evidence>
<dbReference type="PANTHER" id="PTHR35807:SF1">
    <property type="entry name" value="TRANSCRIPTIONAL REGULATOR REDD"/>
    <property type="match status" value="1"/>
</dbReference>
<feature type="DNA-binding region" description="OmpR/PhoB-type" evidence="6">
    <location>
        <begin position="1"/>
        <end position="96"/>
    </location>
</feature>
<keyword evidence="4 6" id="KW-0238">DNA-binding</keyword>
<evidence type="ECO:0000256" key="1">
    <source>
        <dbReference type="ARBA" id="ARBA00005820"/>
    </source>
</evidence>
<dbReference type="SMART" id="SM01043">
    <property type="entry name" value="BTAD"/>
    <property type="match status" value="1"/>
</dbReference>
<dbReference type="InterPro" id="IPR051677">
    <property type="entry name" value="AfsR-DnrI-RedD_regulator"/>
</dbReference>
<feature type="domain" description="OmpR/PhoB-type" evidence="8">
    <location>
        <begin position="1"/>
        <end position="96"/>
    </location>
</feature>
<evidence type="ECO:0000256" key="3">
    <source>
        <dbReference type="ARBA" id="ARBA00023015"/>
    </source>
</evidence>
<comment type="caution">
    <text evidence="9">The sequence shown here is derived from an EMBL/GenBank/DDBJ whole genome shotgun (WGS) entry which is preliminary data.</text>
</comment>
<feature type="compositionally biased region" description="Low complexity" evidence="7">
    <location>
        <begin position="300"/>
        <end position="320"/>
    </location>
</feature>
<dbReference type="InterPro" id="IPR001867">
    <property type="entry name" value="OmpR/PhoB-type_DNA-bd"/>
</dbReference>
<dbReference type="InterPro" id="IPR005158">
    <property type="entry name" value="BTAD"/>
</dbReference>
<dbReference type="Pfam" id="PF03704">
    <property type="entry name" value="BTAD"/>
    <property type="match status" value="1"/>
</dbReference>
<dbReference type="RefSeq" id="WP_344381850.1">
    <property type="nucleotide sequence ID" value="NZ_BAAATA010000004.1"/>
</dbReference>